<name>A0A6J4VS25_9CYAN</name>
<evidence type="ECO:0000313" key="1">
    <source>
        <dbReference type="EMBL" id="CAA9583340.1"/>
    </source>
</evidence>
<dbReference type="EMBL" id="CADCWO010000183">
    <property type="protein sequence ID" value="CAA9583340.1"/>
    <property type="molecule type" value="Genomic_DNA"/>
</dbReference>
<protein>
    <submittedName>
        <fullName evidence="1">Uncharacterized protein</fullName>
    </submittedName>
</protein>
<organism evidence="1">
    <name type="scientific">uncultured Synechococcales cyanobacterium</name>
    <dbReference type="NCBI Taxonomy" id="1936017"/>
    <lineage>
        <taxon>Bacteria</taxon>
        <taxon>Bacillati</taxon>
        <taxon>Cyanobacteriota</taxon>
        <taxon>Cyanophyceae</taxon>
        <taxon>Synechococcales</taxon>
        <taxon>environmental samples</taxon>
    </lineage>
</organism>
<reference evidence="1" key="1">
    <citation type="submission" date="2020-02" db="EMBL/GenBank/DDBJ databases">
        <authorList>
            <person name="Meier V. D."/>
        </authorList>
    </citation>
    <scope>NUCLEOTIDE SEQUENCE</scope>
    <source>
        <strain evidence="1">AVDCRST_MAG81</strain>
    </source>
</reference>
<dbReference type="AlphaFoldDB" id="A0A6J4VS25"/>
<accession>A0A6J4VS25</accession>
<sequence>MSPIQRSGLTLIAPSVCAPQDVRGFLSDRGCVNSDIKFKVSWSE</sequence>
<proteinExistence type="predicted"/>
<gene>
    <name evidence="1" type="ORF">AVDCRST_MAG81-3351</name>
</gene>